<reference evidence="1 2" key="2">
    <citation type="submission" date="2018-11" db="EMBL/GenBank/DDBJ databases">
        <authorList>
            <consortium name="Pathogen Informatics"/>
        </authorList>
    </citation>
    <scope>NUCLEOTIDE SEQUENCE [LARGE SCALE GENOMIC DNA]</scope>
</reference>
<dbReference type="AlphaFoldDB" id="A0A0N4YRZ8"/>
<dbReference type="EMBL" id="UYSL01024718">
    <property type="protein sequence ID" value="VDL83757.1"/>
    <property type="molecule type" value="Genomic_DNA"/>
</dbReference>
<dbReference type="Proteomes" id="UP000271162">
    <property type="component" value="Unassembled WGS sequence"/>
</dbReference>
<name>A0A0N4YRZ8_NIPBR</name>
<organism evidence="3">
    <name type="scientific">Nippostrongylus brasiliensis</name>
    <name type="common">Rat hookworm</name>
    <dbReference type="NCBI Taxonomy" id="27835"/>
    <lineage>
        <taxon>Eukaryota</taxon>
        <taxon>Metazoa</taxon>
        <taxon>Ecdysozoa</taxon>
        <taxon>Nematoda</taxon>
        <taxon>Chromadorea</taxon>
        <taxon>Rhabditida</taxon>
        <taxon>Rhabditina</taxon>
        <taxon>Rhabditomorpha</taxon>
        <taxon>Strongyloidea</taxon>
        <taxon>Heligmosomidae</taxon>
        <taxon>Nippostrongylus</taxon>
    </lineage>
</organism>
<dbReference type="STRING" id="27835.A0A0N4YRZ8"/>
<keyword evidence="2" id="KW-1185">Reference proteome</keyword>
<sequence>MLARINAELFELSPDGTKWLMVDSRMMYISVYRNEADRVRIAAVSQTGRTVLDTVLGKGALFANETVVALLHKIENS</sequence>
<evidence type="ECO:0000313" key="2">
    <source>
        <dbReference type="Proteomes" id="UP000271162"/>
    </source>
</evidence>
<proteinExistence type="predicted"/>
<reference evidence="3" key="1">
    <citation type="submission" date="2017-02" db="UniProtKB">
        <authorList>
            <consortium name="WormBaseParasite"/>
        </authorList>
    </citation>
    <scope>IDENTIFICATION</scope>
</reference>
<dbReference type="WBParaSite" id="NBR_0002002001-mRNA-1">
    <property type="protein sequence ID" value="NBR_0002002001-mRNA-1"/>
    <property type="gene ID" value="NBR_0002002001"/>
</dbReference>
<evidence type="ECO:0000313" key="3">
    <source>
        <dbReference type="WBParaSite" id="NBR_0002002001-mRNA-1"/>
    </source>
</evidence>
<protein>
    <submittedName>
        <fullName evidence="3">Transposase</fullName>
    </submittedName>
</protein>
<evidence type="ECO:0000313" key="1">
    <source>
        <dbReference type="EMBL" id="VDL83757.1"/>
    </source>
</evidence>
<gene>
    <name evidence="1" type="ORF">NBR_LOCUS20021</name>
</gene>
<accession>A0A0N4YRZ8</accession>